<sequence length="347" mass="39141">MEGGGQNPPIDGQEASRTSSHGSVLANNADNAGVEPNPQPPQQPVTIEAIQNLIDNLRKEMKEDVNQLIDNRLGEQHTHSSQDVSWKPTSGESSKEDGSVGSESKKRCSFKFFLACKPTEYLGSFEPKDTMRWIRESEQVLEVSKCHDNYKVYYASRLLKDDALVWWNTLYKTLGKDVVYKWSWDEFISRLKNKFCPVRDIEKLQEDFINLKKFNSSVDEYTKKFCDMLGFVGESYPTARSRINRYARGLPVEYELDVKRPETLDDAIIAARNVEDVGKRRALERQAFGDKRKFNGGGGGSNKKGKSSSNQSKQGGSKKCDKCGKDHIRDCRSGSGACYNCGRFGNK</sequence>
<comment type="caution">
    <text evidence="1">The sequence shown here is derived from an EMBL/GenBank/DDBJ whole genome shotgun (WGS) entry which is preliminary data.</text>
</comment>
<dbReference type="EMBL" id="CM042014">
    <property type="protein sequence ID" value="KAI3723587.1"/>
    <property type="molecule type" value="Genomic_DNA"/>
</dbReference>
<reference evidence="2" key="1">
    <citation type="journal article" date="2022" name="Mol. Ecol. Resour.">
        <title>The genomes of chicory, endive, great burdock and yacon provide insights into Asteraceae palaeo-polyploidization history and plant inulin production.</title>
        <authorList>
            <person name="Fan W."/>
            <person name="Wang S."/>
            <person name="Wang H."/>
            <person name="Wang A."/>
            <person name="Jiang F."/>
            <person name="Liu H."/>
            <person name="Zhao H."/>
            <person name="Xu D."/>
            <person name="Zhang Y."/>
        </authorList>
    </citation>
    <scope>NUCLEOTIDE SEQUENCE [LARGE SCALE GENOMIC DNA]</scope>
    <source>
        <strain evidence="2">cv. Punajuju</strain>
    </source>
</reference>
<protein>
    <submittedName>
        <fullName evidence="1">Uncharacterized protein</fullName>
    </submittedName>
</protein>
<evidence type="ECO:0000313" key="2">
    <source>
        <dbReference type="Proteomes" id="UP001055811"/>
    </source>
</evidence>
<name>A0ACB9BNH7_CICIN</name>
<accession>A0ACB9BNH7</accession>
<evidence type="ECO:0000313" key="1">
    <source>
        <dbReference type="EMBL" id="KAI3723587.1"/>
    </source>
</evidence>
<reference evidence="1 2" key="2">
    <citation type="journal article" date="2022" name="Mol. Ecol. Resour.">
        <title>The genomes of chicory, endive, great burdock and yacon provide insights into Asteraceae paleo-polyploidization history and plant inulin production.</title>
        <authorList>
            <person name="Fan W."/>
            <person name="Wang S."/>
            <person name="Wang H."/>
            <person name="Wang A."/>
            <person name="Jiang F."/>
            <person name="Liu H."/>
            <person name="Zhao H."/>
            <person name="Xu D."/>
            <person name="Zhang Y."/>
        </authorList>
    </citation>
    <scope>NUCLEOTIDE SEQUENCE [LARGE SCALE GENOMIC DNA]</scope>
    <source>
        <strain evidence="2">cv. Punajuju</strain>
        <tissue evidence="1">Leaves</tissue>
    </source>
</reference>
<proteinExistence type="predicted"/>
<gene>
    <name evidence="1" type="ORF">L2E82_35293</name>
</gene>
<keyword evidence="2" id="KW-1185">Reference proteome</keyword>
<dbReference type="Proteomes" id="UP001055811">
    <property type="component" value="Linkage Group LG06"/>
</dbReference>
<organism evidence="1 2">
    <name type="scientific">Cichorium intybus</name>
    <name type="common">Chicory</name>
    <dbReference type="NCBI Taxonomy" id="13427"/>
    <lineage>
        <taxon>Eukaryota</taxon>
        <taxon>Viridiplantae</taxon>
        <taxon>Streptophyta</taxon>
        <taxon>Embryophyta</taxon>
        <taxon>Tracheophyta</taxon>
        <taxon>Spermatophyta</taxon>
        <taxon>Magnoliopsida</taxon>
        <taxon>eudicotyledons</taxon>
        <taxon>Gunneridae</taxon>
        <taxon>Pentapetalae</taxon>
        <taxon>asterids</taxon>
        <taxon>campanulids</taxon>
        <taxon>Asterales</taxon>
        <taxon>Asteraceae</taxon>
        <taxon>Cichorioideae</taxon>
        <taxon>Cichorieae</taxon>
        <taxon>Cichoriinae</taxon>
        <taxon>Cichorium</taxon>
    </lineage>
</organism>